<dbReference type="GO" id="GO:0030246">
    <property type="term" value="F:carbohydrate binding"/>
    <property type="evidence" value="ECO:0007669"/>
    <property type="project" value="InterPro"/>
</dbReference>
<name>A0A3P3XPI9_9SPIR</name>
<protein>
    <submittedName>
        <fullName evidence="6">Putative Transcriptional regulator LsrR</fullName>
    </submittedName>
</protein>
<keyword evidence="3" id="KW-0238">DNA-binding</keyword>
<feature type="domain" description="Sugar-binding" evidence="5">
    <location>
        <begin position="72"/>
        <end position="327"/>
    </location>
</feature>
<evidence type="ECO:0000256" key="3">
    <source>
        <dbReference type="ARBA" id="ARBA00023125"/>
    </source>
</evidence>
<dbReference type="InterPro" id="IPR051054">
    <property type="entry name" value="SorC_transcr_regulators"/>
</dbReference>
<evidence type="ECO:0000259" key="5">
    <source>
        <dbReference type="Pfam" id="PF04198"/>
    </source>
</evidence>
<keyword evidence="4" id="KW-0804">Transcription</keyword>
<evidence type="ECO:0000256" key="1">
    <source>
        <dbReference type="ARBA" id="ARBA00010466"/>
    </source>
</evidence>
<reference evidence="6" key="1">
    <citation type="submission" date="2017-02" db="EMBL/GenBank/DDBJ databases">
        <authorList>
            <person name="Regsiter A."/>
            <person name="William W."/>
        </authorList>
    </citation>
    <scope>NUCLEOTIDE SEQUENCE</scope>
    <source>
        <strain evidence="6">BdmA 4</strain>
    </source>
</reference>
<proteinExistence type="inferred from homology"/>
<evidence type="ECO:0000313" key="6">
    <source>
        <dbReference type="EMBL" id="SLM18206.1"/>
    </source>
</evidence>
<evidence type="ECO:0000256" key="2">
    <source>
        <dbReference type="ARBA" id="ARBA00023015"/>
    </source>
</evidence>
<sequence length="328" mass="36756">MAERGSRKIISRTDDSEFDLITRIAWMYYKEKLTQAEIAEKIFLSRQKVQRYLEKARDLEVIQFNLKHPRVNLLGIEDELRKKFGLKDAVVVPSPHTNAEGLRKSFAMAGAHYLERRLAGAGNCTLGLGWGNTTAYLADYFEPQNVEEKVNVVSLIGNLMLNVSMNPFLMGQKIAEKLDAPFYNIWAPAIAQTKERADIFKSEPWIHDVLDIASKADINLISIGEVSRSASLFQMGYLSGADLKRLTDKDAVGDILSRFFDSEGTIIEDEIHDRVIGIPLDALCDERKLCIGIAGGPSKTQAIAAAIHQKYINVIITDENTATELLRR</sequence>
<dbReference type="Pfam" id="PF04198">
    <property type="entry name" value="Sugar-bind"/>
    <property type="match status" value="1"/>
</dbReference>
<dbReference type="PANTHER" id="PTHR34294:SF1">
    <property type="entry name" value="TRANSCRIPTIONAL REGULATOR LSRR"/>
    <property type="match status" value="1"/>
</dbReference>
<evidence type="ECO:0000256" key="4">
    <source>
        <dbReference type="ARBA" id="ARBA00023163"/>
    </source>
</evidence>
<dbReference type="PANTHER" id="PTHR34294">
    <property type="entry name" value="TRANSCRIPTIONAL REGULATOR-RELATED"/>
    <property type="match status" value="1"/>
</dbReference>
<organism evidence="6">
    <name type="scientific">uncultured spirochete</name>
    <dbReference type="NCBI Taxonomy" id="156406"/>
    <lineage>
        <taxon>Bacteria</taxon>
        <taxon>Pseudomonadati</taxon>
        <taxon>Spirochaetota</taxon>
        <taxon>Spirochaetia</taxon>
        <taxon>Spirochaetales</taxon>
        <taxon>environmental samples</taxon>
    </lineage>
</organism>
<dbReference type="InterPro" id="IPR036388">
    <property type="entry name" value="WH-like_DNA-bd_sf"/>
</dbReference>
<comment type="similarity">
    <text evidence="1">Belongs to the SorC transcriptional regulatory family.</text>
</comment>
<accession>A0A3P3XPI9</accession>
<dbReference type="InterPro" id="IPR037171">
    <property type="entry name" value="NagB/RpiA_transferase-like"/>
</dbReference>
<dbReference type="SUPFAM" id="SSF100950">
    <property type="entry name" value="NagB/RpiA/CoA transferase-like"/>
    <property type="match status" value="1"/>
</dbReference>
<dbReference type="Gene3D" id="1.10.10.10">
    <property type="entry name" value="Winged helix-like DNA-binding domain superfamily/Winged helix DNA-binding domain"/>
    <property type="match status" value="1"/>
</dbReference>
<dbReference type="Gene3D" id="3.40.50.1360">
    <property type="match status" value="1"/>
</dbReference>
<dbReference type="EMBL" id="FWDO01000004">
    <property type="protein sequence ID" value="SLM18206.1"/>
    <property type="molecule type" value="Genomic_DNA"/>
</dbReference>
<gene>
    <name evidence="6" type="ORF">SPIRO4BDMA_40778</name>
</gene>
<dbReference type="GO" id="GO:0003677">
    <property type="term" value="F:DNA binding"/>
    <property type="evidence" value="ECO:0007669"/>
    <property type="project" value="UniProtKB-KW"/>
</dbReference>
<dbReference type="InterPro" id="IPR007324">
    <property type="entry name" value="Sugar-bd_dom_put"/>
</dbReference>
<dbReference type="AlphaFoldDB" id="A0A3P3XPI9"/>
<keyword evidence="2" id="KW-0805">Transcription regulation</keyword>